<accession>A0A9Q9RVA4</accession>
<dbReference type="EMBL" id="CABFJX010000395">
    <property type="protein sequence ID" value="VTT78787.1"/>
    <property type="molecule type" value="Genomic_DNA"/>
</dbReference>
<evidence type="ECO:0000313" key="1">
    <source>
        <dbReference type="EMBL" id="VTT78787.1"/>
    </source>
</evidence>
<protein>
    <submittedName>
        <fullName evidence="1">Uncharacterized protein</fullName>
    </submittedName>
</protein>
<organism evidence="1 2">
    <name type="scientific">Fusarium fujikuroi</name>
    <name type="common">Bakanae and foot rot disease fungus</name>
    <name type="synonym">Gibberella fujikuroi</name>
    <dbReference type="NCBI Taxonomy" id="5127"/>
    <lineage>
        <taxon>Eukaryota</taxon>
        <taxon>Fungi</taxon>
        <taxon>Dikarya</taxon>
        <taxon>Ascomycota</taxon>
        <taxon>Pezizomycotina</taxon>
        <taxon>Sordariomycetes</taxon>
        <taxon>Hypocreomycetidae</taxon>
        <taxon>Hypocreales</taxon>
        <taxon>Nectriaceae</taxon>
        <taxon>Fusarium</taxon>
        <taxon>Fusarium fujikuroi species complex</taxon>
    </lineage>
</organism>
<evidence type="ECO:0000313" key="2">
    <source>
        <dbReference type="Proteomes" id="UP000760494"/>
    </source>
</evidence>
<dbReference type="Proteomes" id="UP000760494">
    <property type="component" value="Unassembled WGS sequence"/>
</dbReference>
<sequence length="119" mass="13253">MADENARTRNDTFDLGIWSFAIMARYGMNPPTMVDLFKDLLVQCRIAPWSSLLPGPRASRKGVNVGLDTYKWSGMGTGSWVSNRGEVRAVERKVEQRTVDVHGKAISTHLTSRNRSGLS</sequence>
<proteinExistence type="predicted"/>
<dbReference type="AlphaFoldDB" id="A0A9Q9RVA4"/>
<gene>
    <name evidence="1" type="ORF">C2S_11225</name>
</gene>
<reference evidence="1" key="1">
    <citation type="submission" date="2019-05" db="EMBL/GenBank/DDBJ databases">
        <authorList>
            <person name="Piombo E."/>
        </authorList>
    </citation>
    <scope>NUCLEOTIDE SEQUENCE</scope>
    <source>
        <strain evidence="1">C2S</strain>
    </source>
</reference>
<comment type="caution">
    <text evidence="1">The sequence shown here is derived from an EMBL/GenBank/DDBJ whole genome shotgun (WGS) entry which is preliminary data.</text>
</comment>
<name>A0A9Q9RVA4_FUSFU</name>